<keyword evidence="2" id="KW-1185">Reference proteome</keyword>
<reference evidence="1 2" key="1">
    <citation type="submission" date="2019-03" db="EMBL/GenBank/DDBJ databases">
        <title>Arenimonas daejeonensis sp. nov., isolated from compost.</title>
        <authorList>
            <person name="Jeon C.O."/>
        </authorList>
    </citation>
    <scope>NUCLEOTIDE SEQUENCE [LARGE SCALE GENOMIC DNA]</scope>
    <source>
        <strain evidence="1 2">R29</strain>
    </source>
</reference>
<accession>A0A5C4RN00</accession>
<proteinExistence type="predicted"/>
<dbReference type="OrthoDB" id="9831257at2"/>
<evidence type="ECO:0000313" key="2">
    <source>
        <dbReference type="Proteomes" id="UP000305760"/>
    </source>
</evidence>
<dbReference type="RefSeq" id="WP_139450168.1">
    <property type="nucleotide sequence ID" value="NZ_SMDR01000005.1"/>
</dbReference>
<dbReference type="EMBL" id="SMDR01000005">
    <property type="protein sequence ID" value="TNJ32646.1"/>
    <property type="molecule type" value="Genomic_DNA"/>
</dbReference>
<dbReference type="Proteomes" id="UP000305760">
    <property type="component" value="Unassembled WGS sequence"/>
</dbReference>
<organism evidence="1 2">
    <name type="scientific">Arenimonas terrae</name>
    <dbReference type="NCBI Taxonomy" id="2546226"/>
    <lineage>
        <taxon>Bacteria</taxon>
        <taxon>Pseudomonadati</taxon>
        <taxon>Pseudomonadota</taxon>
        <taxon>Gammaproteobacteria</taxon>
        <taxon>Lysobacterales</taxon>
        <taxon>Lysobacteraceae</taxon>
        <taxon>Arenimonas</taxon>
    </lineage>
</organism>
<sequence>MDEKSQRFDEESERAIGQLVGSEIQTLLSESCDITVGDSVLEVMSVSIPIGARKFIVIESDWADTPKDWLDYHLLSVRVANAPRGIYYNHKPPKNTGNYRMDHLSVRLGAVARVASIEVLEASEQGVAESVVYDAGLVITRADGLKFAIVRADSILGALNIAHVPSDIGELTRGLVVRARYGA</sequence>
<name>A0A5C4RN00_9GAMM</name>
<protein>
    <submittedName>
        <fullName evidence="1">Uncharacterized protein</fullName>
    </submittedName>
</protein>
<comment type="caution">
    <text evidence="1">The sequence shown here is derived from an EMBL/GenBank/DDBJ whole genome shotgun (WGS) entry which is preliminary data.</text>
</comment>
<dbReference type="AlphaFoldDB" id="A0A5C4RN00"/>
<evidence type="ECO:0000313" key="1">
    <source>
        <dbReference type="EMBL" id="TNJ32646.1"/>
    </source>
</evidence>
<gene>
    <name evidence="1" type="ORF">E1B00_14700</name>
</gene>